<dbReference type="Gene3D" id="3.40.50.720">
    <property type="entry name" value="NAD(P)-binding Rossmann-like Domain"/>
    <property type="match status" value="1"/>
</dbReference>
<dbReference type="InterPro" id="IPR036291">
    <property type="entry name" value="NAD(P)-bd_dom_sf"/>
</dbReference>
<accession>A0ABV7NMC3</accession>
<dbReference type="SUPFAM" id="SSF51735">
    <property type="entry name" value="NAD(P)-binding Rossmann-fold domains"/>
    <property type="match status" value="1"/>
</dbReference>
<dbReference type="EMBL" id="JBHRVU010000005">
    <property type="protein sequence ID" value="MFC3443477.1"/>
    <property type="molecule type" value="Genomic_DNA"/>
</dbReference>
<dbReference type="Proteomes" id="UP001595681">
    <property type="component" value="Unassembled WGS sequence"/>
</dbReference>
<organism evidence="2 3">
    <name type="scientific">Sphingobium rhizovicinum</name>
    <dbReference type="NCBI Taxonomy" id="432308"/>
    <lineage>
        <taxon>Bacteria</taxon>
        <taxon>Pseudomonadati</taxon>
        <taxon>Pseudomonadota</taxon>
        <taxon>Alphaproteobacteria</taxon>
        <taxon>Sphingomonadales</taxon>
        <taxon>Sphingomonadaceae</taxon>
        <taxon>Sphingobium</taxon>
    </lineage>
</organism>
<name>A0ABV7NMC3_9SPHN</name>
<evidence type="ECO:0000313" key="2">
    <source>
        <dbReference type="EMBL" id="MFC3443477.1"/>
    </source>
</evidence>
<dbReference type="InterPro" id="IPR051783">
    <property type="entry name" value="NAD(P)-dependent_oxidoreduct"/>
</dbReference>
<dbReference type="Pfam" id="PF01370">
    <property type="entry name" value="Epimerase"/>
    <property type="match status" value="1"/>
</dbReference>
<dbReference type="PANTHER" id="PTHR48079">
    <property type="entry name" value="PROTEIN YEEZ"/>
    <property type="match status" value="1"/>
</dbReference>
<dbReference type="PANTHER" id="PTHR48079:SF6">
    <property type="entry name" value="NAD(P)-BINDING DOMAIN-CONTAINING PROTEIN-RELATED"/>
    <property type="match status" value="1"/>
</dbReference>
<evidence type="ECO:0000259" key="1">
    <source>
        <dbReference type="Pfam" id="PF01370"/>
    </source>
</evidence>
<comment type="caution">
    <text evidence="2">The sequence shown here is derived from an EMBL/GenBank/DDBJ whole genome shotgun (WGS) entry which is preliminary data.</text>
</comment>
<keyword evidence="3" id="KW-1185">Reference proteome</keyword>
<dbReference type="RefSeq" id="WP_380798251.1">
    <property type="nucleotide sequence ID" value="NZ_JBHRVU010000005.1"/>
</dbReference>
<proteinExistence type="predicted"/>
<protein>
    <submittedName>
        <fullName evidence="2">NAD-dependent epimerase/dehydratase family protein</fullName>
    </submittedName>
</protein>
<evidence type="ECO:0000313" key="3">
    <source>
        <dbReference type="Proteomes" id="UP001595681"/>
    </source>
</evidence>
<dbReference type="InterPro" id="IPR001509">
    <property type="entry name" value="Epimerase_deHydtase"/>
</dbReference>
<feature type="domain" description="NAD-dependent epimerase/dehydratase" evidence="1">
    <location>
        <begin position="3"/>
        <end position="213"/>
    </location>
</feature>
<sequence>MKVIIFGATGYLGRHIVANLAAHGHDLSGFSRNAANDATLQAMGVRAVRGDLAQIDSIPAMLEGQDVVIFAAQLMLDHEKQVTQTIVDHLAGSSRTFIFTSGTSLMSIPTGGLWDERSFAEDEPFEPKRQIAPRLINEAIARDSAKQGVRGMVIRPSLIWGNGGSQIIADLYHSARTTGAVCHVGRGLNVYSNIHVEELAEIYRLAIEKGEAGALYFAVSGEVAYGVMAHRIAQHLGVSTRSVTIEEACDIWDKGLGKIILQSNSRQRCPRTRTQLGWSPREDRVDILEDCLHPDYAAATERAAPSWVAPRKAAS</sequence>
<reference evidence="3" key="1">
    <citation type="journal article" date="2019" name="Int. J. Syst. Evol. Microbiol.">
        <title>The Global Catalogue of Microorganisms (GCM) 10K type strain sequencing project: providing services to taxonomists for standard genome sequencing and annotation.</title>
        <authorList>
            <consortium name="The Broad Institute Genomics Platform"/>
            <consortium name="The Broad Institute Genome Sequencing Center for Infectious Disease"/>
            <person name="Wu L."/>
            <person name="Ma J."/>
        </authorList>
    </citation>
    <scope>NUCLEOTIDE SEQUENCE [LARGE SCALE GENOMIC DNA]</scope>
    <source>
        <strain evidence="3">CCM 7491</strain>
    </source>
</reference>
<gene>
    <name evidence="2" type="ORF">ACFOKF_20175</name>
</gene>